<keyword evidence="1" id="KW-0175">Coiled coil</keyword>
<dbReference type="SMART" id="SM00316">
    <property type="entry name" value="S1"/>
    <property type="match status" value="2"/>
</dbReference>
<dbReference type="SUPFAM" id="SSF50249">
    <property type="entry name" value="Nucleic acid-binding proteins"/>
    <property type="match status" value="2"/>
</dbReference>
<dbReference type="GO" id="GO:0003735">
    <property type="term" value="F:structural constituent of ribosome"/>
    <property type="evidence" value="ECO:0007669"/>
    <property type="project" value="TreeGrafter"/>
</dbReference>
<evidence type="ECO:0000259" key="3">
    <source>
        <dbReference type="PROSITE" id="PS50126"/>
    </source>
</evidence>
<feature type="compositionally biased region" description="Basic and acidic residues" evidence="2">
    <location>
        <begin position="92"/>
        <end position="105"/>
    </location>
</feature>
<evidence type="ECO:0000313" key="4">
    <source>
        <dbReference type="EMBL" id="EWM22454.1"/>
    </source>
</evidence>
<sequence length="445" mass="50630">MAHIHIARKMLGSRRRSAARTFACCIVALGCVAWSSHAAFISPLHHFGCGRARGRVHTAVVAERPSVQPTPSIYSAATGHGEEESEAPRLNSDVEGRRGSPRELERKKKHFDFLKEVGKNKKQARANKARFRDQRDEYLEEMRKAFKLMQIKERQESGFKWVKRPKRERQIPLGELELGSRHEGVVITVKEHGAYVDFGATKDGFVRLRDLSDRDFVLDARDYVRPGDAVSFFVKYLSPAEGIVTGSLVPAEVETAEEQEARTGLEEVEEDDELWGEVTKVSNYGAFVDVGAEVQGFLHVIYYPRRSEGALTQDVFFPGMRLRVWAMEVDRDRRRLKLTGERPRSLPRVDYSWFLGGYEVAGSEAAPGRGFVEEEWRRPLYEEGQGLQPRGRGKRAMERIREWGFETDGGRKKEMLHDLDAARRRKEEEEAAASASVEDRVGKQP</sequence>
<gene>
    <name evidence="4" type="ORF">Naga_100011g28</name>
</gene>
<feature type="domain" description="S1 motif" evidence="3">
    <location>
        <begin position="179"/>
        <end position="249"/>
    </location>
</feature>
<dbReference type="AlphaFoldDB" id="W7TP35"/>
<reference evidence="4 5" key="1">
    <citation type="journal article" date="2014" name="Mol. Plant">
        <title>Chromosome Scale Genome Assembly and Transcriptome Profiling of Nannochloropsis gaditana in Nitrogen Depletion.</title>
        <authorList>
            <person name="Corteggiani Carpinelli E."/>
            <person name="Telatin A."/>
            <person name="Vitulo N."/>
            <person name="Forcato C."/>
            <person name="D'Angelo M."/>
            <person name="Schiavon R."/>
            <person name="Vezzi A."/>
            <person name="Giacometti G.M."/>
            <person name="Morosinotto T."/>
            <person name="Valle G."/>
        </authorList>
    </citation>
    <scope>NUCLEOTIDE SEQUENCE [LARGE SCALE GENOMIC DNA]</scope>
    <source>
        <strain evidence="4 5">B-31</strain>
    </source>
</reference>
<feature type="region of interest" description="Disordered" evidence="2">
    <location>
        <begin position="68"/>
        <end position="105"/>
    </location>
</feature>
<protein>
    <submittedName>
        <fullName evidence="4">30s ribosomal protein s1</fullName>
    </submittedName>
</protein>
<dbReference type="InterPro" id="IPR050437">
    <property type="entry name" value="Ribos_protein_bS1-like"/>
</dbReference>
<keyword evidence="5" id="KW-1185">Reference proteome</keyword>
<dbReference type="InterPro" id="IPR012340">
    <property type="entry name" value="NA-bd_OB-fold"/>
</dbReference>
<dbReference type="EMBL" id="AZIL01002191">
    <property type="protein sequence ID" value="EWM22454.1"/>
    <property type="molecule type" value="Genomic_DNA"/>
</dbReference>
<dbReference type="GO" id="GO:0003729">
    <property type="term" value="F:mRNA binding"/>
    <property type="evidence" value="ECO:0007669"/>
    <property type="project" value="TreeGrafter"/>
</dbReference>
<dbReference type="InterPro" id="IPR003029">
    <property type="entry name" value="S1_domain"/>
</dbReference>
<proteinExistence type="predicted"/>
<feature type="coiled-coil region" evidence="1">
    <location>
        <begin position="114"/>
        <end position="141"/>
    </location>
</feature>
<feature type="compositionally biased region" description="Basic and acidic residues" evidence="2">
    <location>
        <begin position="414"/>
        <end position="428"/>
    </location>
</feature>
<keyword evidence="4" id="KW-0687">Ribonucleoprotein</keyword>
<dbReference type="Pfam" id="PF00575">
    <property type="entry name" value="S1"/>
    <property type="match status" value="2"/>
</dbReference>
<evidence type="ECO:0000256" key="2">
    <source>
        <dbReference type="SAM" id="MobiDB-lite"/>
    </source>
</evidence>
<dbReference type="PANTHER" id="PTHR10724">
    <property type="entry name" value="30S RIBOSOMAL PROTEIN S1"/>
    <property type="match status" value="1"/>
</dbReference>
<comment type="caution">
    <text evidence="4">The sequence shown here is derived from an EMBL/GenBank/DDBJ whole genome shotgun (WGS) entry which is preliminary data.</text>
</comment>
<dbReference type="GO" id="GO:0006412">
    <property type="term" value="P:translation"/>
    <property type="evidence" value="ECO:0007669"/>
    <property type="project" value="TreeGrafter"/>
</dbReference>
<dbReference type="Proteomes" id="UP000019335">
    <property type="component" value="Unassembled WGS sequence"/>
</dbReference>
<evidence type="ECO:0000313" key="5">
    <source>
        <dbReference type="Proteomes" id="UP000019335"/>
    </source>
</evidence>
<accession>W7TP35</accession>
<dbReference type="PROSITE" id="PS50126">
    <property type="entry name" value="S1"/>
    <property type="match status" value="2"/>
</dbReference>
<evidence type="ECO:0000256" key="1">
    <source>
        <dbReference type="SAM" id="Coils"/>
    </source>
</evidence>
<name>W7TP35_9STRA</name>
<dbReference type="Gene3D" id="2.40.50.140">
    <property type="entry name" value="Nucleic acid-binding proteins"/>
    <property type="match status" value="2"/>
</dbReference>
<feature type="region of interest" description="Disordered" evidence="2">
    <location>
        <begin position="414"/>
        <end position="445"/>
    </location>
</feature>
<feature type="domain" description="S1 motif" evidence="3">
    <location>
        <begin position="271"/>
        <end position="341"/>
    </location>
</feature>
<keyword evidence="4" id="KW-0689">Ribosomal protein</keyword>
<organism evidence="4 5">
    <name type="scientific">Nannochloropsis gaditana</name>
    <dbReference type="NCBI Taxonomy" id="72520"/>
    <lineage>
        <taxon>Eukaryota</taxon>
        <taxon>Sar</taxon>
        <taxon>Stramenopiles</taxon>
        <taxon>Ochrophyta</taxon>
        <taxon>Eustigmatophyceae</taxon>
        <taxon>Eustigmatales</taxon>
        <taxon>Monodopsidaceae</taxon>
        <taxon>Nannochloropsis</taxon>
    </lineage>
</organism>
<dbReference type="GO" id="GO:0005840">
    <property type="term" value="C:ribosome"/>
    <property type="evidence" value="ECO:0007669"/>
    <property type="project" value="UniProtKB-KW"/>
</dbReference>
<dbReference type="OrthoDB" id="995477at2759"/>